<keyword evidence="1" id="KW-0472">Membrane</keyword>
<dbReference type="AlphaFoldDB" id="A0A1H9MNF5"/>
<gene>
    <name evidence="2" type="ORF">SAMN04487818_102246</name>
</gene>
<reference evidence="3" key="1">
    <citation type="submission" date="2016-10" db="EMBL/GenBank/DDBJ databases">
        <authorList>
            <person name="Varghese N."/>
            <person name="Submissions S."/>
        </authorList>
    </citation>
    <scope>NUCLEOTIDE SEQUENCE [LARGE SCALE GENOMIC DNA]</scope>
    <source>
        <strain evidence="3">DSM 44260</strain>
    </source>
</reference>
<dbReference type="EMBL" id="FOGI01000002">
    <property type="protein sequence ID" value="SER25158.1"/>
    <property type="molecule type" value="Genomic_DNA"/>
</dbReference>
<keyword evidence="3" id="KW-1185">Reference proteome</keyword>
<dbReference type="Proteomes" id="UP000199051">
    <property type="component" value="Unassembled WGS sequence"/>
</dbReference>
<dbReference type="InterPro" id="IPR036465">
    <property type="entry name" value="vWFA_dom_sf"/>
</dbReference>
<proteinExistence type="predicted"/>
<dbReference type="STRING" id="155974.SAMN04487818_102246"/>
<evidence type="ECO:0008006" key="4">
    <source>
        <dbReference type="Google" id="ProtNLM"/>
    </source>
</evidence>
<feature type="transmembrane region" description="Helical" evidence="1">
    <location>
        <begin position="50"/>
        <end position="71"/>
    </location>
</feature>
<keyword evidence="1" id="KW-1133">Transmembrane helix</keyword>
<protein>
    <recommendedName>
        <fullName evidence="4">von Willebrand factor type A domain-containing protein</fullName>
    </recommendedName>
</protein>
<organism evidence="2 3">
    <name type="scientific">Actinokineospora terrae</name>
    <dbReference type="NCBI Taxonomy" id="155974"/>
    <lineage>
        <taxon>Bacteria</taxon>
        <taxon>Bacillati</taxon>
        <taxon>Actinomycetota</taxon>
        <taxon>Actinomycetes</taxon>
        <taxon>Pseudonocardiales</taxon>
        <taxon>Pseudonocardiaceae</taxon>
        <taxon>Actinokineospora</taxon>
    </lineage>
</organism>
<name>A0A1H9MNF5_9PSEU</name>
<evidence type="ECO:0000313" key="3">
    <source>
        <dbReference type="Proteomes" id="UP000199051"/>
    </source>
</evidence>
<evidence type="ECO:0000256" key="1">
    <source>
        <dbReference type="SAM" id="Phobius"/>
    </source>
</evidence>
<dbReference type="Gene3D" id="3.40.50.410">
    <property type="entry name" value="von Willebrand factor, type A domain"/>
    <property type="match status" value="1"/>
</dbReference>
<evidence type="ECO:0000313" key="2">
    <source>
        <dbReference type="EMBL" id="SER25158.1"/>
    </source>
</evidence>
<dbReference type="SUPFAM" id="SSF53300">
    <property type="entry name" value="vWA-like"/>
    <property type="match status" value="1"/>
</dbReference>
<keyword evidence="1" id="KW-0812">Transmembrane</keyword>
<accession>A0A1H9MNF5</accession>
<sequence>MDEPDRPGVRNSLTNSQAETVIQTGSFRGRVISRVHRYTVAMPPAVRNSVVAVLVVALLGGVTYGVLTWVVPQFAPTYKTEFLIDLSGADSGDEVTAGVDSLRKALGNSGEDDAIALRAFGGECGSDDNTTQLVDFGTDNRAEIGDAARGAATGGGATLLRGIIEATQDFSTPFSQKAKQVNRIIVVTRNGVDACDDDTGYVREEIRDRVAASGLALDFRFVGYQLPAGHEGGLEALAAGAEAPPPVLARDPDELEAALDWITNVEPVLRSAKQVVDVFNPTVDQLDRAVRSMLDGRLDTARELLDEVEPVTADAEFANLGSRARTPEATALHVQAVDLRERHRRVVEVARELLETARSGIPLDQHLSTYQRSAKEYNDSVSAVNATLARLRASGPGART</sequence>